<dbReference type="AlphaFoldDB" id="A0A6N3AWH1"/>
<accession>A0A6N3AWH1</accession>
<reference evidence="2" key="1">
    <citation type="submission" date="2019-11" db="EMBL/GenBank/DDBJ databases">
        <authorList>
            <person name="Feng L."/>
        </authorList>
    </citation>
    <scope>NUCLEOTIDE SEQUENCE</scope>
    <source>
        <strain evidence="2">SparasanguinisLFYP13</strain>
    </source>
</reference>
<organism evidence="2">
    <name type="scientific">Streptococcus parasanguinis</name>
    <dbReference type="NCBI Taxonomy" id="1318"/>
    <lineage>
        <taxon>Bacteria</taxon>
        <taxon>Bacillati</taxon>
        <taxon>Bacillota</taxon>
        <taxon>Bacilli</taxon>
        <taxon>Lactobacillales</taxon>
        <taxon>Streptococcaceae</taxon>
        <taxon>Streptococcus</taxon>
    </lineage>
</organism>
<proteinExistence type="predicted"/>
<keyword evidence="1" id="KW-1133">Transmembrane helix</keyword>
<keyword evidence="1" id="KW-0472">Membrane</keyword>
<protein>
    <submittedName>
        <fullName evidence="2">Uncharacterized protein</fullName>
    </submittedName>
</protein>
<evidence type="ECO:0000313" key="2">
    <source>
        <dbReference type="EMBL" id="VYT96945.1"/>
    </source>
</evidence>
<name>A0A6N3AWH1_STRPA</name>
<gene>
    <name evidence="2" type="ORF">SPLFYP13_00605</name>
</gene>
<evidence type="ECO:0000256" key="1">
    <source>
        <dbReference type="SAM" id="Phobius"/>
    </source>
</evidence>
<feature type="transmembrane region" description="Helical" evidence="1">
    <location>
        <begin position="29"/>
        <end position="47"/>
    </location>
</feature>
<dbReference type="EMBL" id="CACRUC010000017">
    <property type="protein sequence ID" value="VYT96945.1"/>
    <property type="molecule type" value="Genomic_DNA"/>
</dbReference>
<keyword evidence="1" id="KW-0812">Transmembrane</keyword>
<sequence length="52" mass="5718">MKNLGIFISVVFLFGSIFLSYCGFKNGNIFLVLSGISGVVVFSTNIVKLERK</sequence>